<sequence>MPVNDRNQLLRRLCPGDRSESWQKDIERARIPGSCEWLLNDLRIKEWLHGSTPHLLWLHGPFTFVHFQQNHRQYNLADFNHALTSVLRQLVSQLPSTSDLLKQLADMNEIPYPGGDEFYELLFRVASEFGKAFIVFDGADSVTASALRDLMLAITPNDSDPIFRVLFSATTSTVKFSGPTTRSEVSQLPCDTYRRPPTPETFVQDFVQLSSRRRSIESYLQATESWPYESQATYDEYEQDDERWRCFTLGYTALHLAAYLAAPDILIDTLIAHGEALEAQDSDGRTALHLASEIEGENPTLQALLSSGSDVSAEDNLENTPSSVAAVNRGLESVKMLLSYGADLDELDEETLEQCVQEKLEIASYLRGLGLDVPVDVESGVED</sequence>
<dbReference type="Proteomes" id="UP001489902">
    <property type="component" value="Chromosome 3"/>
</dbReference>
<dbReference type="InterPro" id="IPR002110">
    <property type="entry name" value="Ankyrin_rpt"/>
</dbReference>
<evidence type="ECO:0000313" key="4">
    <source>
        <dbReference type="EMBL" id="WZH45263.1"/>
    </source>
</evidence>
<keyword evidence="1" id="KW-0677">Repeat</keyword>
<keyword evidence="5" id="KW-1185">Reference proteome</keyword>
<evidence type="ECO:0000313" key="5">
    <source>
        <dbReference type="Proteomes" id="UP001489902"/>
    </source>
</evidence>
<organism evidence="4 5">
    <name type="scientific">Fusarium acuminatum</name>
    <dbReference type="NCBI Taxonomy" id="5515"/>
    <lineage>
        <taxon>Eukaryota</taxon>
        <taxon>Fungi</taxon>
        <taxon>Dikarya</taxon>
        <taxon>Ascomycota</taxon>
        <taxon>Pezizomycotina</taxon>
        <taxon>Sordariomycetes</taxon>
        <taxon>Hypocreomycetidae</taxon>
        <taxon>Hypocreales</taxon>
        <taxon>Nectriaceae</taxon>
        <taxon>Fusarium</taxon>
        <taxon>Fusarium tricinctum species complex</taxon>
    </lineage>
</organism>
<reference evidence="4 5" key="1">
    <citation type="submission" date="2024-04" db="EMBL/GenBank/DDBJ databases">
        <title>Complete genome sequence of Fusarium acuminatum.</title>
        <authorList>
            <person name="Lan B."/>
        </authorList>
    </citation>
    <scope>NUCLEOTIDE SEQUENCE [LARGE SCALE GENOMIC DNA]</scope>
    <source>
        <strain evidence="4">1A</strain>
    </source>
</reference>
<feature type="repeat" description="ANK" evidence="3">
    <location>
        <begin position="317"/>
        <end position="349"/>
    </location>
</feature>
<evidence type="ECO:0000256" key="2">
    <source>
        <dbReference type="ARBA" id="ARBA00023043"/>
    </source>
</evidence>
<accession>A0ABZ2WZT1</accession>
<dbReference type="PROSITE" id="PS50297">
    <property type="entry name" value="ANK_REP_REGION"/>
    <property type="match status" value="2"/>
</dbReference>
<dbReference type="SUPFAM" id="SSF48403">
    <property type="entry name" value="Ankyrin repeat"/>
    <property type="match status" value="1"/>
</dbReference>
<dbReference type="Gene3D" id="1.25.40.20">
    <property type="entry name" value="Ankyrin repeat-containing domain"/>
    <property type="match status" value="1"/>
</dbReference>
<dbReference type="InterPro" id="IPR036770">
    <property type="entry name" value="Ankyrin_rpt-contain_sf"/>
</dbReference>
<dbReference type="InterPro" id="IPR050745">
    <property type="entry name" value="Multifunctional_regulatory"/>
</dbReference>
<evidence type="ECO:0000256" key="3">
    <source>
        <dbReference type="PROSITE-ProRule" id="PRU00023"/>
    </source>
</evidence>
<gene>
    <name evidence="4" type="ORF">QYS62_006306</name>
</gene>
<dbReference type="EMBL" id="CP151262">
    <property type="protein sequence ID" value="WZH45263.1"/>
    <property type="molecule type" value="Genomic_DNA"/>
</dbReference>
<feature type="repeat" description="ANK" evidence="3">
    <location>
        <begin position="249"/>
        <end position="282"/>
    </location>
</feature>
<evidence type="ECO:0000256" key="1">
    <source>
        <dbReference type="ARBA" id="ARBA00022737"/>
    </source>
</evidence>
<dbReference type="PANTHER" id="PTHR24189:SF50">
    <property type="entry name" value="ANKYRIN REPEAT AND SOCS BOX PROTEIN 2"/>
    <property type="match status" value="1"/>
</dbReference>
<name>A0ABZ2WZT1_9HYPO</name>
<proteinExistence type="predicted"/>
<protein>
    <submittedName>
        <fullName evidence="4">Peptidase A2 domain-containing protein</fullName>
    </submittedName>
</protein>
<dbReference type="Pfam" id="PF12796">
    <property type="entry name" value="Ank_2"/>
    <property type="match status" value="1"/>
</dbReference>
<dbReference type="SMART" id="SM00248">
    <property type="entry name" value="ANK"/>
    <property type="match status" value="3"/>
</dbReference>
<dbReference type="PROSITE" id="PS50088">
    <property type="entry name" value="ANK_REPEAT"/>
    <property type="match status" value="3"/>
</dbReference>
<dbReference type="PANTHER" id="PTHR24189">
    <property type="entry name" value="MYOTROPHIN"/>
    <property type="match status" value="1"/>
</dbReference>
<feature type="repeat" description="ANK" evidence="3">
    <location>
        <begin position="283"/>
        <end position="316"/>
    </location>
</feature>
<keyword evidence="2 3" id="KW-0040">ANK repeat</keyword>